<dbReference type="Proteomes" id="UP000681722">
    <property type="component" value="Unassembled WGS sequence"/>
</dbReference>
<proteinExistence type="predicted"/>
<dbReference type="EMBL" id="CAJOBC010100056">
    <property type="protein sequence ID" value="CAF4464716.1"/>
    <property type="molecule type" value="Genomic_DNA"/>
</dbReference>
<feature type="chain" id="PRO_5036412624" description="Apple domain-containing protein" evidence="1">
    <location>
        <begin position="24"/>
        <end position="343"/>
    </location>
</feature>
<accession>A0A816A4R2</accession>
<dbReference type="Proteomes" id="UP000663829">
    <property type="component" value="Unassembled WGS sequence"/>
</dbReference>
<dbReference type="AlphaFoldDB" id="A0A816A4R2"/>
<organism evidence="3 5">
    <name type="scientific">Didymodactylos carnosus</name>
    <dbReference type="NCBI Taxonomy" id="1234261"/>
    <lineage>
        <taxon>Eukaryota</taxon>
        <taxon>Metazoa</taxon>
        <taxon>Spiralia</taxon>
        <taxon>Gnathifera</taxon>
        <taxon>Rotifera</taxon>
        <taxon>Eurotatoria</taxon>
        <taxon>Bdelloidea</taxon>
        <taxon>Philodinida</taxon>
        <taxon>Philodinidae</taxon>
        <taxon>Didymodactylos</taxon>
    </lineage>
</organism>
<protein>
    <recommendedName>
        <fullName evidence="2">Apple domain-containing protein</fullName>
    </recommendedName>
</protein>
<evidence type="ECO:0000259" key="2">
    <source>
        <dbReference type="Pfam" id="PF00024"/>
    </source>
</evidence>
<evidence type="ECO:0000313" key="3">
    <source>
        <dbReference type="EMBL" id="CAF1592035.1"/>
    </source>
</evidence>
<dbReference type="Pfam" id="PF00024">
    <property type="entry name" value="PAN_1"/>
    <property type="match status" value="1"/>
</dbReference>
<feature type="non-terminal residue" evidence="3">
    <location>
        <position position="343"/>
    </location>
</feature>
<dbReference type="InterPro" id="IPR003609">
    <property type="entry name" value="Pan_app"/>
</dbReference>
<name>A0A816A4R2_9BILA</name>
<keyword evidence="1" id="KW-0732">Signal</keyword>
<reference evidence="3" key="1">
    <citation type="submission" date="2021-02" db="EMBL/GenBank/DDBJ databases">
        <authorList>
            <person name="Nowell W R."/>
        </authorList>
    </citation>
    <scope>NUCLEOTIDE SEQUENCE</scope>
</reference>
<feature type="signal peptide" evidence="1">
    <location>
        <begin position="1"/>
        <end position="23"/>
    </location>
</feature>
<dbReference type="Gene3D" id="3.50.4.10">
    <property type="entry name" value="Hepatocyte Growth Factor"/>
    <property type="match status" value="1"/>
</dbReference>
<feature type="domain" description="Apple" evidence="2">
    <location>
        <begin position="49"/>
        <end position="90"/>
    </location>
</feature>
<evidence type="ECO:0000256" key="1">
    <source>
        <dbReference type="SAM" id="SignalP"/>
    </source>
</evidence>
<evidence type="ECO:0000313" key="4">
    <source>
        <dbReference type="EMBL" id="CAF4464716.1"/>
    </source>
</evidence>
<dbReference type="SUPFAM" id="SSF57414">
    <property type="entry name" value="Hairpin loop containing domain-like"/>
    <property type="match status" value="1"/>
</dbReference>
<evidence type="ECO:0000313" key="5">
    <source>
        <dbReference type="Proteomes" id="UP000663829"/>
    </source>
</evidence>
<gene>
    <name evidence="3" type="ORF">GPM918_LOCUS41835</name>
    <name evidence="4" type="ORF">SRO942_LOCUS42952</name>
</gene>
<sequence length="343" mass="38527">MYSGRRELAFIILITLAVKPGQQQEGYQSIARLTNLGTEFQPANSNENIGTLSNVNSLIRCFSYCNQNSQCGTFDYDYTSFRCRLFQAHLTYGTVMMSSSSTSTVGALYGQNQYNAYNQSCDNRNINWYLVCNKTSNLFECPPHQFWNGTLCLNQLYYNFKCNATNWCRNDVGLICTFDGLCGCNDSQQCWNGSFCSNYSCLVPTTTALSSTTVRWTSISHNTLTITTPRPNPSICQLDLSSSSTNQILLHLFNPLSTTTQQYNNTFIANSTWTTLTLSLRSDTSIWYLYAVYIYDQTQITGQNILLNGDYGTGTLYGWTIMPSINPTISPGSYVVWTGSKIL</sequence>
<comment type="caution">
    <text evidence="3">The sequence shown here is derived from an EMBL/GenBank/DDBJ whole genome shotgun (WGS) entry which is preliminary data.</text>
</comment>
<dbReference type="EMBL" id="CAJNOQ010033875">
    <property type="protein sequence ID" value="CAF1592035.1"/>
    <property type="molecule type" value="Genomic_DNA"/>
</dbReference>
<keyword evidence="5" id="KW-1185">Reference proteome</keyword>